<dbReference type="Gene3D" id="3.30.70.270">
    <property type="match status" value="1"/>
</dbReference>
<evidence type="ECO:0008006" key="3">
    <source>
        <dbReference type="Google" id="ProtNLM"/>
    </source>
</evidence>
<keyword evidence="2" id="KW-1185">Reference proteome</keyword>
<comment type="caution">
    <text evidence="1">The sequence shown here is derived from an EMBL/GenBank/DDBJ whole genome shotgun (WGS) entry which is preliminary data.</text>
</comment>
<organism evidence="1 2">
    <name type="scientific">Oryza meyeriana var. granulata</name>
    <dbReference type="NCBI Taxonomy" id="110450"/>
    <lineage>
        <taxon>Eukaryota</taxon>
        <taxon>Viridiplantae</taxon>
        <taxon>Streptophyta</taxon>
        <taxon>Embryophyta</taxon>
        <taxon>Tracheophyta</taxon>
        <taxon>Spermatophyta</taxon>
        <taxon>Magnoliopsida</taxon>
        <taxon>Liliopsida</taxon>
        <taxon>Poales</taxon>
        <taxon>Poaceae</taxon>
        <taxon>BOP clade</taxon>
        <taxon>Oryzoideae</taxon>
        <taxon>Oryzeae</taxon>
        <taxon>Oryzinae</taxon>
        <taxon>Oryza</taxon>
        <taxon>Oryza meyeriana</taxon>
    </lineage>
</organism>
<dbReference type="InterPro" id="IPR043502">
    <property type="entry name" value="DNA/RNA_pol_sf"/>
</dbReference>
<reference evidence="1 2" key="1">
    <citation type="submission" date="2019-11" db="EMBL/GenBank/DDBJ databases">
        <title>Whole genome sequence of Oryza granulata.</title>
        <authorList>
            <person name="Li W."/>
        </authorList>
    </citation>
    <scope>NUCLEOTIDE SEQUENCE [LARGE SCALE GENOMIC DNA]</scope>
    <source>
        <strain evidence="2">cv. Menghai</strain>
        <tissue evidence="1">Leaf</tissue>
    </source>
</reference>
<evidence type="ECO:0000313" key="2">
    <source>
        <dbReference type="Proteomes" id="UP000479710"/>
    </source>
</evidence>
<dbReference type="Proteomes" id="UP000479710">
    <property type="component" value="Unassembled WGS sequence"/>
</dbReference>
<dbReference type="AlphaFoldDB" id="A0A6G1C2Y9"/>
<gene>
    <name evidence="1" type="ORF">E2562_031845</name>
</gene>
<dbReference type="InterPro" id="IPR043128">
    <property type="entry name" value="Rev_trsase/Diguanyl_cyclase"/>
</dbReference>
<dbReference type="SUPFAM" id="SSF56672">
    <property type="entry name" value="DNA/RNA polymerases"/>
    <property type="match status" value="1"/>
</dbReference>
<evidence type="ECO:0000313" key="1">
    <source>
        <dbReference type="EMBL" id="KAF0893923.1"/>
    </source>
</evidence>
<dbReference type="InterPro" id="IPR051320">
    <property type="entry name" value="Viral_Replic_Matur_Polypro"/>
</dbReference>
<name>A0A6G1C2Y9_9ORYZ</name>
<dbReference type="PANTHER" id="PTHR33064">
    <property type="entry name" value="POL PROTEIN"/>
    <property type="match status" value="1"/>
</dbReference>
<dbReference type="EMBL" id="SPHZ02000011">
    <property type="protein sequence ID" value="KAF0893923.1"/>
    <property type="molecule type" value="Genomic_DNA"/>
</dbReference>
<proteinExistence type="predicted"/>
<sequence length="76" mass="8485">MTTRCGLLWSGRSHAPLSTVSAFLRLVGYYRKFICRFREIAAPLTKLLKKEAFAWTADASAAFDCLKDALTTAHDC</sequence>
<dbReference type="OrthoDB" id="415724at2759"/>
<accession>A0A6G1C2Y9</accession>
<dbReference type="PANTHER" id="PTHR33064:SF37">
    <property type="entry name" value="RIBONUCLEASE H"/>
    <property type="match status" value="1"/>
</dbReference>
<protein>
    <recommendedName>
        <fullName evidence="3">Reverse transcriptase/retrotransposon-derived protein RNase H-like domain-containing protein</fullName>
    </recommendedName>
</protein>